<feature type="compositionally biased region" description="Polar residues" evidence="4">
    <location>
        <begin position="37"/>
        <end position="54"/>
    </location>
</feature>
<dbReference type="InterPro" id="IPR009071">
    <property type="entry name" value="HMG_box_dom"/>
</dbReference>
<dbReference type="SUPFAM" id="SSF57667">
    <property type="entry name" value="beta-beta-alpha zinc fingers"/>
    <property type="match status" value="1"/>
</dbReference>
<name>A0ABY7FJN0_MYAAR</name>
<sequence length="458" mass="51320">MNRLRISKGGREFLMPLTSNTSSNQTLSVLNSTTCTDGTSEISSNVTVDSSSQDGGDLNRSVDSTIATDINLGTLDDMSAVNLTGVKSGNLASGEPGNLAETESEKLNFEDAHGYIVATTGGLNIVSSGDAGNDKQEAPSDLTEVVTLDSTSSLNHGDTEQSLHQNQVDGVLSNSSTILLPENLVLFETSKGYVIFAVKRRQEMKTERPDLTFPEITKHMGQEWSNFTEEEKDKYMRLAEEDKQRYITEMKEFQESDQYQQFVRNKRQAGGMLNGLSQNDKPLIDIDDNIGEELYCRLCNQFFISAHNKREHMFGRQHLQNITNEIRKDIQEQEDTQKQQLLMAADDLDPYTLPEQTVVTLETDDLHSDNSASLDIDDFIHKFWEKNAYREKEVHTLKKANRSFADDNLLMTKQIKELEELETKLTHDLGSLKAYGSSLSAQVDSLKMVPTLFGVINF</sequence>
<evidence type="ECO:0000256" key="2">
    <source>
        <dbReference type="ARBA" id="ARBA00023242"/>
    </source>
</evidence>
<feature type="domain" description="HMG box" evidence="5">
    <location>
        <begin position="192"/>
        <end position="254"/>
    </location>
</feature>
<dbReference type="EMBL" id="CP111023">
    <property type="protein sequence ID" value="WAR22357.1"/>
    <property type="molecule type" value="Genomic_DNA"/>
</dbReference>
<accession>A0ABY7FJN0</accession>
<evidence type="ECO:0000256" key="3">
    <source>
        <dbReference type="PROSITE-ProRule" id="PRU00267"/>
    </source>
</evidence>
<dbReference type="SUPFAM" id="SSF47095">
    <property type="entry name" value="HMG-box"/>
    <property type="match status" value="1"/>
</dbReference>
<feature type="region of interest" description="Disordered" evidence="4">
    <location>
        <begin position="37"/>
        <end position="60"/>
    </location>
</feature>
<evidence type="ECO:0000256" key="4">
    <source>
        <dbReference type="SAM" id="MobiDB-lite"/>
    </source>
</evidence>
<dbReference type="Proteomes" id="UP001164746">
    <property type="component" value="Chromosome 12"/>
</dbReference>
<evidence type="ECO:0000313" key="6">
    <source>
        <dbReference type="EMBL" id="WAR22357.1"/>
    </source>
</evidence>
<organism evidence="6 7">
    <name type="scientific">Mya arenaria</name>
    <name type="common">Soft-shell clam</name>
    <dbReference type="NCBI Taxonomy" id="6604"/>
    <lineage>
        <taxon>Eukaryota</taxon>
        <taxon>Metazoa</taxon>
        <taxon>Spiralia</taxon>
        <taxon>Lophotrochozoa</taxon>
        <taxon>Mollusca</taxon>
        <taxon>Bivalvia</taxon>
        <taxon>Autobranchia</taxon>
        <taxon>Heteroconchia</taxon>
        <taxon>Euheterodonta</taxon>
        <taxon>Imparidentia</taxon>
        <taxon>Neoheterodontei</taxon>
        <taxon>Myida</taxon>
        <taxon>Myoidea</taxon>
        <taxon>Myidae</taxon>
        <taxon>Mya</taxon>
    </lineage>
</organism>
<keyword evidence="7" id="KW-1185">Reference proteome</keyword>
<reference evidence="6" key="1">
    <citation type="submission" date="2022-11" db="EMBL/GenBank/DDBJ databases">
        <title>Centuries of genome instability and evolution in soft-shell clam transmissible cancer (bioRxiv).</title>
        <authorList>
            <person name="Hart S.F.M."/>
            <person name="Yonemitsu M.A."/>
            <person name="Giersch R.M."/>
            <person name="Beal B.F."/>
            <person name="Arriagada G."/>
            <person name="Davis B.W."/>
            <person name="Ostrander E.A."/>
            <person name="Goff S.P."/>
            <person name="Metzger M.J."/>
        </authorList>
    </citation>
    <scope>NUCLEOTIDE SEQUENCE</scope>
    <source>
        <strain evidence="6">MELC-2E11</strain>
        <tissue evidence="6">Siphon/mantle</tissue>
    </source>
</reference>
<feature type="DNA-binding region" description="HMG box" evidence="3">
    <location>
        <begin position="192"/>
        <end position="254"/>
    </location>
</feature>
<keyword evidence="1 3" id="KW-0238">DNA-binding</keyword>
<proteinExistence type="predicted"/>
<dbReference type="CDD" id="cd21980">
    <property type="entry name" value="HMG-box_HMG20"/>
    <property type="match status" value="1"/>
</dbReference>
<keyword evidence="2 3" id="KW-0539">Nucleus</keyword>
<dbReference type="InterPro" id="IPR036236">
    <property type="entry name" value="Znf_C2H2_sf"/>
</dbReference>
<dbReference type="PANTHER" id="PTHR46040">
    <property type="entry name" value="HIGH MOBILITY GROUP PROTEIN 2"/>
    <property type="match status" value="1"/>
</dbReference>
<evidence type="ECO:0000256" key="1">
    <source>
        <dbReference type="ARBA" id="ARBA00023125"/>
    </source>
</evidence>
<dbReference type="InterPro" id="IPR036910">
    <property type="entry name" value="HMG_box_dom_sf"/>
</dbReference>
<dbReference type="PANTHER" id="PTHR46040:SF3">
    <property type="entry name" value="HIGH MOBILITY GROUP PROTEIN 2"/>
    <property type="match status" value="1"/>
</dbReference>
<evidence type="ECO:0000313" key="7">
    <source>
        <dbReference type="Proteomes" id="UP001164746"/>
    </source>
</evidence>
<gene>
    <name evidence="6" type="ORF">MAR_016331</name>
</gene>
<dbReference type="Gene3D" id="1.10.30.10">
    <property type="entry name" value="High mobility group box domain"/>
    <property type="match status" value="1"/>
</dbReference>
<dbReference type="Pfam" id="PF00505">
    <property type="entry name" value="HMG_box"/>
    <property type="match status" value="1"/>
</dbReference>
<dbReference type="PROSITE" id="PS50118">
    <property type="entry name" value="HMG_BOX_2"/>
    <property type="match status" value="1"/>
</dbReference>
<evidence type="ECO:0000259" key="5">
    <source>
        <dbReference type="PROSITE" id="PS50118"/>
    </source>
</evidence>
<dbReference type="InterPro" id="IPR051965">
    <property type="entry name" value="ChromReg_NeuronalGeneExpr"/>
</dbReference>
<protein>
    <submittedName>
        <fullName evidence="6">HM20A-like protein</fullName>
    </submittedName>
</protein>
<dbReference type="Gene3D" id="3.30.160.60">
    <property type="entry name" value="Classic Zinc Finger"/>
    <property type="match status" value="1"/>
</dbReference>
<dbReference type="SMART" id="SM00398">
    <property type="entry name" value="HMG"/>
    <property type="match status" value="1"/>
</dbReference>